<dbReference type="Proteomes" id="UP001143330">
    <property type="component" value="Unassembled WGS sequence"/>
</dbReference>
<keyword evidence="1 3" id="KW-0808">Transferase</keyword>
<dbReference type="AlphaFoldDB" id="A0A9W6K149"/>
<dbReference type="EMBL" id="BSFM01000022">
    <property type="protein sequence ID" value="GLK86867.1"/>
    <property type="molecule type" value="Genomic_DNA"/>
</dbReference>
<proteinExistence type="predicted"/>
<dbReference type="CDD" id="cd03801">
    <property type="entry name" value="GT4_PimA-like"/>
    <property type="match status" value="1"/>
</dbReference>
<dbReference type="SUPFAM" id="SSF53756">
    <property type="entry name" value="UDP-Glycosyltransferase/glycogen phosphorylase"/>
    <property type="match status" value="1"/>
</dbReference>
<comment type="caution">
    <text evidence="3">The sequence shown here is derived from an EMBL/GenBank/DDBJ whole genome shotgun (WGS) entry which is preliminary data.</text>
</comment>
<dbReference type="Gene3D" id="3.40.50.2000">
    <property type="entry name" value="Glycogen Phosphorylase B"/>
    <property type="match status" value="2"/>
</dbReference>
<gene>
    <name evidence="3" type="ORF">GCM10017653_49370</name>
</gene>
<reference evidence="3" key="2">
    <citation type="submission" date="2023-01" db="EMBL/GenBank/DDBJ databases">
        <authorList>
            <person name="Sun Q."/>
            <person name="Evtushenko L."/>
        </authorList>
    </citation>
    <scope>NUCLEOTIDE SEQUENCE</scope>
    <source>
        <strain evidence="3">VKM B-2789</strain>
    </source>
</reference>
<dbReference type="Pfam" id="PF13439">
    <property type="entry name" value="Glyco_transf_4"/>
    <property type="match status" value="1"/>
</dbReference>
<protein>
    <submittedName>
        <fullName evidence="3">Glycosyl transferase</fullName>
    </submittedName>
</protein>
<evidence type="ECO:0000313" key="3">
    <source>
        <dbReference type="EMBL" id="GLK86867.1"/>
    </source>
</evidence>
<organism evidence="3 4">
    <name type="scientific">Ancylobacter defluvii</name>
    <dbReference type="NCBI Taxonomy" id="1282440"/>
    <lineage>
        <taxon>Bacteria</taxon>
        <taxon>Pseudomonadati</taxon>
        <taxon>Pseudomonadota</taxon>
        <taxon>Alphaproteobacteria</taxon>
        <taxon>Hyphomicrobiales</taxon>
        <taxon>Xanthobacteraceae</taxon>
        <taxon>Ancylobacter</taxon>
    </lineage>
</organism>
<reference evidence="3" key="1">
    <citation type="journal article" date="2014" name="Int. J. Syst. Evol. Microbiol.">
        <title>Complete genome sequence of Corynebacterium casei LMG S-19264T (=DSM 44701T), isolated from a smear-ripened cheese.</title>
        <authorList>
            <consortium name="US DOE Joint Genome Institute (JGI-PGF)"/>
            <person name="Walter F."/>
            <person name="Albersmeier A."/>
            <person name="Kalinowski J."/>
            <person name="Ruckert C."/>
        </authorList>
    </citation>
    <scope>NUCLEOTIDE SEQUENCE</scope>
    <source>
        <strain evidence="3">VKM B-2789</strain>
    </source>
</reference>
<dbReference type="InterPro" id="IPR028098">
    <property type="entry name" value="Glyco_trans_4-like_N"/>
</dbReference>
<name>A0A9W6K149_9HYPH</name>
<dbReference type="GO" id="GO:0009103">
    <property type="term" value="P:lipopolysaccharide biosynthetic process"/>
    <property type="evidence" value="ECO:0007669"/>
    <property type="project" value="TreeGrafter"/>
</dbReference>
<evidence type="ECO:0000259" key="2">
    <source>
        <dbReference type="Pfam" id="PF13439"/>
    </source>
</evidence>
<dbReference type="GO" id="GO:0016757">
    <property type="term" value="F:glycosyltransferase activity"/>
    <property type="evidence" value="ECO:0007669"/>
    <property type="project" value="UniProtKB-ARBA"/>
</dbReference>
<evidence type="ECO:0000256" key="1">
    <source>
        <dbReference type="ARBA" id="ARBA00022679"/>
    </source>
</evidence>
<dbReference type="PANTHER" id="PTHR46401:SF2">
    <property type="entry name" value="GLYCOSYLTRANSFERASE WBBK-RELATED"/>
    <property type="match status" value="1"/>
</dbReference>
<accession>A0A9W6K149</accession>
<dbReference type="RefSeq" id="WP_213365249.1">
    <property type="nucleotide sequence ID" value="NZ_BSFM01000022.1"/>
</dbReference>
<dbReference type="PANTHER" id="PTHR46401">
    <property type="entry name" value="GLYCOSYLTRANSFERASE WBBK-RELATED"/>
    <property type="match status" value="1"/>
</dbReference>
<evidence type="ECO:0000313" key="4">
    <source>
        <dbReference type="Proteomes" id="UP001143330"/>
    </source>
</evidence>
<sequence>MKDFAFAIPGDLGLPTGGYAYDRRVLAECRRAGCNPIYLALPDGFPFPLTEALARSESLLRALPAGRAVLVDGLAFGALSRELLRALRRPLVALIHHPLALETGLSEVQHAQLVASEREALAEAAAIIVTSPTTAGILARDYSVDPEKLVVAVPGTEPSPRAKGTSEPPRILAVGAVIPRKAYGVLVDALDNLRSRDWTCHIVGATDRDPGESRALRAKIAARGLESRIVLTGAIPDAALDGEYDAADIFVSSSLFEGYGMVLTEALARSLPIVATRAGAVPDTVPAEASLLVAPGDARVLAEAMGRLLDEPQLRRRMADAAWERARVLPRWKETAALVMATMRGIG</sequence>
<keyword evidence="4" id="KW-1185">Reference proteome</keyword>
<dbReference type="Pfam" id="PF13692">
    <property type="entry name" value="Glyco_trans_1_4"/>
    <property type="match status" value="1"/>
</dbReference>
<feature type="domain" description="Glycosyltransferase subfamily 4-like N-terminal" evidence="2">
    <location>
        <begin position="52"/>
        <end position="156"/>
    </location>
</feature>